<keyword evidence="1" id="KW-1133">Transmembrane helix</keyword>
<keyword evidence="3" id="KW-1185">Reference proteome</keyword>
<evidence type="ECO:0000256" key="1">
    <source>
        <dbReference type="SAM" id="Phobius"/>
    </source>
</evidence>
<proteinExistence type="predicted"/>
<dbReference type="Proteomes" id="UP001279410">
    <property type="component" value="Unassembled WGS sequence"/>
</dbReference>
<name>A0AAD3MI61_LATJO</name>
<sequence>MRSDRATTNSWTEVKNKSETIISSGNSSKMVDPDVTRQLLHAVQQINDSTTATTCPSCTEGSLTRNSGIIPGAIAATVFIAFLLALYAVLWKCMVSPPQRKHSKVRVRVQQRNSV</sequence>
<feature type="transmembrane region" description="Helical" evidence="1">
    <location>
        <begin position="69"/>
        <end position="91"/>
    </location>
</feature>
<protein>
    <submittedName>
        <fullName evidence="2">Uncharacterized protein</fullName>
    </submittedName>
</protein>
<dbReference type="AlphaFoldDB" id="A0AAD3MI61"/>
<evidence type="ECO:0000313" key="2">
    <source>
        <dbReference type="EMBL" id="GLD54249.1"/>
    </source>
</evidence>
<keyword evidence="1" id="KW-0812">Transmembrane</keyword>
<gene>
    <name evidence="2" type="ORF">AKAME5_000689700</name>
</gene>
<keyword evidence="1" id="KW-0472">Membrane</keyword>
<reference evidence="2" key="1">
    <citation type="submission" date="2022-08" db="EMBL/GenBank/DDBJ databases">
        <title>Genome sequencing of akame (Lates japonicus).</title>
        <authorList>
            <person name="Hashiguchi Y."/>
            <person name="Takahashi H."/>
        </authorList>
    </citation>
    <scope>NUCLEOTIDE SEQUENCE</scope>
    <source>
        <strain evidence="2">Kochi</strain>
    </source>
</reference>
<comment type="caution">
    <text evidence="2">The sequence shown here is derived from an EMBL/GenBank/DDBJ whole genome shotgun (WGS) entry which is preliminary data.</text>
</comment>
<accession>A0AAD3MI61</accession>
<evidence type="ECO:0000313" key="3">
    <source>
        <dbReference type="Proteomes" id="UP001279410"/>
    </source>
</evidence>
<dbReference type="EMBL" id="BRZM01000019">
    <property type="protein sequence ID" value="GLD54249.1"/>
    <property type="molecule type" value="Genomic_DNA"/>
</dbReference>
<organism evidence="2 3">
    <name type="scientific">Lates japonicus</name>
    <name type="common">Japanese lates</name>
    <dbReference type="NCBI Taxonomy" id="270547"/>
    <lineage>
        <taxon>Eukaryota</taxon>
        <taxon>Metazoa</taxon>
        <taxon>Chordata</taxon>
        <taxon>Craniata</taxon>
        <taxon>Vertebrata</taxon>
        <taxon>Euteleostomi</taxon>
        <taxon>Actinopterygii</taxon>
        <taxon>Neopterygii</taxon>
        <taxon>Teleostei</taxon>
        <taxon>Neoteleostei</taxon>
        <taxon>Acanthomorphata</taxon>
        <taxon>Carangaria</taxon>
        <taxon>Carangaria incertae sedis</taxon>
        <taxon>Centropomidae</taxon>
        <taxon>Lates</taxon>
    </lineage>
</organism>